<sequence>MWLEDILYGALTPGVNEPTVVVVHVALLGCIASLLFLLAIVVNISWSLTFHVCMLLVLAIGLLLLFSWFMQQLSCEAV</sequence>
<reference evidence="2 3" key="1">
    <citation type="journal article" date="2024" name="Nat. Commun.">
        <title>Phylogenomics reveals the evolutionary origins of lichenization in chlorophyte algae.</title>
        <authorList>
            <person name="Puginier C."/>
            <person name="Libourel C."/>
            <person name="Otte J."/>
            <person name="Skaloud P."/>
            <person name="Haon M."/>
            <person name="Grisel S."/>
            <person name="Petersen M."/>
            <person name="Berrin J.G."/>
            <person name="Delaux P.M."/>
            <person name="Dal Grande F."/>
            <person name="Keller J."/>
        </authorList>
    </citation>
    <scope>NUCLEOTIDE SEQUENCE [LARGE SCALE GENOMIC DNA]</scope>
    <source>
        <strain evidence="2 3">SAG 2036</strain>
    </source>
</reference>
<keyword evidence="1" id="KW-0812">Transmembrane</keyword>
<dbReference type="Pfam" id="PF08636">
    <property type="entry name" value="Pkr1"/>
    <property type="match status" value="1"/>
</dbReference>
<protein>
    <recommendedName>
        <fullName evidence="4">NADH dehydrogenase subunit 6</fullName>
    </recommendedName>
</protein>
<evidence type="ECO:0008006" key="4">
    <source>
        <dbReference type="Google" id="ProtNLM"/>
    </source>
</evidence>
<keyword evidence="3" id="KW-1185">Reference proteome</keyword>
<dbReference type="AlphaFoldDB" id="A0AAW1NMI5"/>
<evidence type="ECO:0000256" key="1">
    <source>
        <dbReference type="SAM" id="Phobius"/>
    </source>
</evidence>
<dbReference type="EMBL" id="JALJOQ010000197">
    <property type="protein sequence ID" value="KAK9790114.1"/>
    <property type="molecule type" value="Genomic_DNA"/>
</dbReference>
<dbReference type="Proteomes" id="UP001465755">
    <property type="component" value="Unassembled WGS sequence"/>
</dbReference>
<feature type="transmembrane region" description="Helical" evidence="1">
    <location>
        <begin position="48"/>
        <end position="70"/>
    </location>
</feature>
<accession>A0AAW1NMI5</accession>
<dbReference type="InterPro" id="IPR013945">
    <property type="entry name" value="Pkr1"/>
</dbReference>
<comment type="caution">
    <text evidence="2">The sequence shown here is derived from an EMBL/GenBank/DDBJ whole genome shotgun (WGS) entry which is preliminary data.</text>
</comment>
<dbReference type="GO" id="GO:0070072">
    <property type="term" value="P:vacuolar proton-transporting V-type ATPase complex assembly"/>
    <property type="evidence" value="ECO:0007669"/>
    <property type="project" value="InterPro"/>
</dbReference>
<proteinExistence type="predicted"/>
<gene>
    <name evidence="2" type="ORF">WJX73_000178</name>
</gene>
<name>A0AAW1NMI5_9CHLO</name>
<keyword evidence="1" id="KW-0472">Membrane</keyword>
<evidence type="ECO:0000313" key="2">
    <source>
        <dbReference type="EMBL" id="KAK9790114.1"/>
    </source>
</evidence>
<feature type="transmembrane region" description="Helical" evidence="1">
    <location>
        <begin position="20"/>
        <end position="41"/>
    </location>
</feature>
<evidence type="ECO:0000313" key="3">
    <source>
        <dbReference type="Proteomes" id="UP001465755"/>
    </source>
</evidence>
<organism evidence="2 3">
    <name type="scientific">Symbiochloris irregularis</name>
    <dbReference type="NCBI Taxonomy" id="706552"/>
    <lineage>
        <taxon>Eukaryota</taxon>
        <taxon>Viridiplantae</taxon>
        <taxon>Chlorophyta</taxon>
        <taxon>core chlorophytes</taxon>
        <taxon>Trebouxiophyceae</taxon>
        <taxon>Trebouxiales</taxon>
        <taxon>Trebouxiaceae</taxon>
        <taxon>Symbiochloris</taxon>
    </lineage>
</organism>
<keyword evidence="1" id="KW-1133">Transmembrane helix</keyword>